<comment type="caution">
    <text evidence="2">The sequence shown here is derived from an EMBL/GenBank/DDBJ whole genome shotgun (WGS) entry which is preliminary data.</text>
</comment>
<organism evidence="2 3">
    <name type="scientific">Meloidogyne graminicola</name>
    <dbReference type="NCBI Taxonomy" id="189291"/>
    <lineage>
        <taxon>Eukaryota</taxon>
        <taxon>Metazoa</taxon>
        <taxon>Ecdysozoa</taxon>
        <taxon>Nematoda</taxon>
        <taxon>Chromadorea</taxon>
        <taxon>Rhabditida</taxon>
        <taxon>Tylenchina</taxon>
        <taxon>Tylenchomorpha</taxon>
        <taxon>Tylenchoidea</taxon>
        <taxon>Meloidogynidae</taxon>
        <taxon>Meloidogyninae</taxon>
        <taxon>Meloidogyne</taxon>
    </lineage>
</organism>
<evidence type="ECO:0000313" key="3">
    <source>
        <dbReference type="Proteomes" id="UP000605970"/>
    </source>
</evidence>
<name>A0A8S9ZK71_9BILA</name>
<dbReference type="AlphaFoldDB" id="A0A8S9ZK71"/>
<keyword evidence="3" id="KW-1185">Reference proteome</keyword>
<proteinExistence type="predicted"/>
<keyword evidence="1" id="KW-1133">Transmembrane helix</keyword>
<accession>A0A8S9ZK71</accession>
<gene>
    <name evidence="2" type="ORF">Mgra_00006979</name>
</gene>
<feature type="transmembrane region" description="Helical" evidence="1">
    <location>
        <begin position="20"/>
        <end position="39"/>
    </location>
</feature>
<dbReference type="EMBL" id="JABEBT010000072">
    <property type="protein sequence ID" value="KAF7633672.1"/>
    <property type="molecule type" value="Genomic_DNA"/>
</dbReference>
<evidence type="ECO:0000313" key="2">
    <source>
        <dbReference type="EMBL" id="KAF7633672.1"/>
    </source>
</evidence>
<dbReference type="Proteomes" id="UP000605970">
    <property type="component" value="Unassembled WGS sequence"/>
</dbReference>
<sequence>MSYKQEQYLLIKILEVTLLFVRKLLMTFLFFQILYSLIVKFNNKLSNNVVLILLLFCCRFLYVLFIKHFNIHNKITPNSI</sequence>
<keyword evidence="1" id="KW-0812">Transmembrane</keyword>
<evidence type="ECO:0000256" key="1">
    <source>
        <dbReference type="SAM" id="Phobius"/>
    </source>
</evidence>
<feature type="transmembrane region" description="Helical" evidence="1">
    <location>
        <begin position="45"/>
        <end position="65"/>
    </location>
</feature>
<reference evidence="2" key="1">
    <citation type="journal article" date="2020" name="Ecol. Evol.">
        <title>Genome structure and content of the rice root-knot nematode (Meloidogyne graminicola).</title>
        <authorList>
            <person name="Phan N.T."/>
            <person name="Danchin E.G.J."/>
            <person name="Klopp C."/>
            <person name="Perfus-Barbeoch L."/>
            <person name="Kozlowski D.K."/>
            <person name="Koutsovoulos G.D."/>
            <person name="Lopez-Roques C."/>
            <person name="Bouchez O."/>
            <person name="Zahm M."/>
            <person name="Besnard G."/>
            <person name="Bellafiore S."/>
        </authorList>
    </citation>
    <scope>NUCLEOTIDE SEQUENCE</scope>
    <source>
        <strain evidence="2">VN-18</strain>
    </source>
</reference>
<protein>
    <submittedName>
        <fullName evidence="2">Uncharacterized protein</fullName>
    </submittedName>
</protein>
<keyword evidence="1" id="KW-0472">Membrane</keyword>